<feature type="region of interest" description="Disordered" evidence="8">
    <location>
        <begin position="1"/>
        <end position="21"/>
    </location>
</feature>
<dbReference type="SMART" id="SM00862">
    <property type="entry name" value="Trans_reg_C"/>
    <property type="match status" value="1"/>
</dbReference>
<dbReference type="SMART" id="SM00448">
    <property type="entry name" value="REC"/>
    <property type="match status" value="1"/>
</dbReference>
<evidence type="ECO:0000256" key="5">
    <source>
        <dbReference type="ARBA" id="ARBA00023163"/>
    </source>
</evidence>
<keyword evidence="3" id="KW-0805">Transcription regulation</keyword>
<sequence length="248" mass="27623">MTKPVPNSPTTAVSSPSAPSGAAPATHLLVVEDDVGVRDVLTMALEFLGFEVSCAATGHQALRLVTRRIPDLVLLDVNLPDLDGFEVCRTLRERDLTMPVLFLSGRSGVDDRVRGLDVGGDDFVTKPFELKEVAARIRALLRRTAERPTRRRCLSVGHVQLDPDAHQVWSAGRPVRLTPTEFALLRYLLENSDRVLTRSQIQERVWNHRDESSGIVDTCVYYLRRKLGDQDQSLIRTVRGVGYRLSAV</sequence>
<dbReference type="Pfam" id="PF00486">
    <property type="entry name" value="Trans_reg_C"/>
    <property type="match status" value="1"/>
</dbReference>
<keyword evidence="4 7" id="KW-0238">DNA-binding</keyword>
<dbReference type="InterPro" id="IPR016032">
    <property type="entry name" value="Sig_transdc_resp-reg_C-effctor"/>
</dbReference>
<dbReference type="InterPro" id="IPR011006">
    <property type="entry name" value="CheY-like_superfamily"/>
</dbReference>
<gene>
    <name evidence="11" type="ORF">GCM10010094_25400</name>
</gene>
<dbReference type="GO" id="GO:0005829">
    <property type="term" value="C:cytosol"/>
    <property type="evidence" value="ECO:0007669"/>
    <property type="project" value="TreeGrafter"/>
</dbReference>
<dbReference type="RefSeq" id="WP_189321964.1">
    <property type="nucleotide sequence ID" value="NZ_BMPQ01000005.1"/>
</dbReference>
<feature type="domain" description="Response regulatory" evidence="9">
    <location>
        <begin position="27"/>
        <end position="141"/>
    </location>
</feature>
<dbReference type="Proteomes" id="UP000637788">
    <property type="component" value="Unassembled WGS sequence"/>
</dbReference>
<keyword evidence="2" id="KW-0902">Two-component regulatory system</keyword>
<dbReference type="EMBL" id="BMPQ01000005">
    <property type="protein sequence ID" value="GGK63490.1"/>
    <property type="molecule type" value="Genomic_DNA"/>
</dbReference>
<keyword evidence="12" id="KW-1185">Reference proteome</keyword>
<evidence type="ECO:0000256" key="7">
    <source>
        <dbReference type="PROSITE-ProRule" id="PRU01091"/>
    </source>
</evidence>
<evidence type="ECO:0000256" key="3">
    <source>
        <dbReference type="ARBA" id="ARBA00023015"/>
    </source>
</evidence>
<reference evidence="11" key="1">
    <citation type="journal article" date="2014" name="Int. J. Syst. Evol. Microbiol.">
        <title>Complete genome sequence of Corynebacterium casei LMG S-19264T (=DSM 44701T), isolated from a smear-ripened cheese.</title>
        <authorList>
            <consortium name="US DOE Joint Genome Institute (JGI-PGF)"/>
            <person name="Walter F."/>
            <person name="Albersmeier A."/>
            <person name="Kalinowski J."/>
            <person name="Ruckert C."/>
        </authorList>
    </citation>
    <scope>NUCLEOTIDE SEQUENCE</scope>
    <source>
        <strain evidence="11">JCM 3035</strain>
    </source>
</reference>
<accession>A0A917QR53</accession>
<dbReference type="FunFam" id="1.10.10.10:FF:000005">
    <property type="entry name" value="Two-component system response regulator"/>
    <property type="match status" value="1"/>
</dbReference>
<evidence type="ECO:0000259" key="10">
    <source>
        <dbReference type="PROSITE" id="PS51755"/>
    </source>
</evidence>
<evidence type="ECO:0000313" key="12">
    <source>
        <dbReference type="Proteomes" id="UP000637788"/>
    </source>
</evidence>
<evidence type="ECO:0000256" key="4">
    <source>
        <dbReference type="ARBA" id="ARBA00023125"/>
    </source>
</evidence>
<dbReference type="PANTHER" id="PTHR48111:SF1">
    <property type="entry name" value="TWO-COMPONENT RESPONSE REGULATOR ORR33"/>
    <property type="match status" value="1"/>
</dbReference>
<organism evidence="11 12">
    <name type="scientific">Streptomyces flaveus</name>
    <dbReference type="NCBI Taxonomy" id="66370"/>
    <lineage>
        <taxon>Bacteria</taxon>
        <taxon>Bacillati</taxon>
        <taxon>Actinomycetota</taxon>
        <taxon>Actinomycetes</taxon>
        <taxon>Kitasatosporales</taxon>
        <taxon>Streptomycetaceae</taxon>
        <taxon>Streptomyces</taxon>
        <taxon>Streptomyces aurantiacus group</taxon>
    </lineage>
</organism>
<keyword evidence="1 6" id="KW-0597">Phosphoprotein</keyword>
<dbReference type="GO" id="GO:0000976">
    <property type="term" value="F:transcription cis-regulatory region binding"/>
    <property type="evidence" value="ECO:0007669"/>
    <property type="project" value="TreeGrafter"/>
</dbReference>
<dbReference type="SUPFAM" id="SSF46894">
    <property type="entry name" value="C-terminal effector domain of the bipartite response regulators"/>
    <property type="match status" value="1"/>
</dbReference>
<evidence type="ECO:0000259" key="9">
    <source>
        <dbReference type="PROSITE" id="PS50110"/>
    </source>
</evidence>
<name>A0A917QR53_9ACTN</name>
<dbReference type="AlphaFoldDB" id="A0A917QR53"/>
<evidence type="ECO:0000256" key="2">
    <source>
        <dbReference type="ARBA" id="ARBA00023012"/>
    </source>
</evidence>
<feature type="domain" description="OmpR/PhoB-type" evidence="10">
    <location>
        <begin position="151"/>
        <end position="247"/>
    </location>
</feature>
<dbReference type="GO" id="GO:0006355">
    <property type="term" value="P:regulation of DNA-templated transcription"/>
    <property type="evidence" value="ECO:0007669"/>
    <property type="project" value="InterPro"/>
</dbReference>
<dbReference type="GO" id="GO:0000156">
    <property type="term" value="F:phosphorelay response regulator activity"/>
    <property type="evidence" value="ECO:0007669"/>
    <property type="project" value="TreeGrafter"/>
</dbReference>
<dbReference type="InterPro" id="IPR001867">
    <property type="entry name" value="OmpR/PhoB-type_DNA-bd"/>
</dbReference>
<evidence type="ECO:0000313" key="11">
    <source>
        <dbReference type="EMBL" id="GGK63490.1"/>
    </source>
</evidence>
<keyword evidence="5" id="KW-0804">Transcription</keyword>
<dbReference type="PROSITE" id="PS50110">
    <property type="entry name" value="RESPONSE_REGULATORY"/>
    <property type="match status" value="1"/>
</dbReference>
<evidence type="ECO:0000256" key="1">
    <source>
        <dbReference type="ARBA" id="ARBA00022553"/>
    </source>
</evidence>
<feature type="DNA-binding region" description="OmpR/PhoB-type" evidence="7">
    <location>
        <begin position="151"/>
        <end position="247"/>
    </location>
</feature>
<proteinExistence type="predicted"/>
<protein>
    <submittedName>
        <fullName evidence="11">DNA-binding response regulator</fullName>
    </submittedName>
</protein>
<dbReference type="Gene3D" id="1.10.10.10">
    <property type="entry name" value="Winged helix-like DNA-binding domain superfamily/Winged helix DNA-binding domain"/>
    <property type="match status" value="1"/>
</dbReference>
<dbReference type="Gene3D" id="6.10.250.690">
    <property type="match status" value="1"/>
</dbReference>
<dbReference type="Gene3D" id="3.40.50.2300">
    <property type="match status" value="1"/>
</dbReference>
<dbReference type="SUPFAM" id="SSF52172">
    <property type="entry name" value="CheY-like"/>
    <property type="match status" value="1"/>
</dbReference>
<evidence type="ECO:0000256" key="8">
    <source>
        <dbReference type="SAM" id="MobiDB-lite"/>
    </source>
</evidence>
<dbReference type="PROSITE" id="PS51755">
    <property type="entry name" value="OMPR_PHOB"/>
    <property type="match status" value="1"/>
</dbReference>
<dbReference type="Pfam" id="PF00072">
    <property type="entry name" value="Response_reg"/>
    <property type="match status" value="1"/>
</dbReference>
<dbReference type="InterPro" id="IPR001789">
    <property type="entry name" value="Sig_transdc_resp-reg_receiver"/>
</dbReference>
<dbReference type="CDD" id="cd17574">
    <property type="entry name" value="REC_OmpR"/>
    <property type="match status" value="1"/>
</dbReference>
<dbReference type="CDD" id="cd00383">
    <property type="entry name" value="trans_reg_C"/>
    <property type="match status" value="1"/>
</dbReference>
<dbReference type="PANTHER" id="PTHR48111">
    <property type="entry name" value="REGULATOR OF RPOS"/>
    <property type="match status" value="1"/>
</dbReference>
<dbReference type="InterPro" id="IPR039420">
    <property type="entry name" value="WalR-like"/>
</dbReference>
<dbReference type="GO" id="GO:0032993">
    <property type="term" value="C:protein-DNA complex"/>
    <property type="evidence" value="ECO:0007669"/>
    <property type="project" value="TreeGrafter"/>
</dbReference>
<dbReference type="InterPro" id="IPR036388">
    <property type="entry name" value="WH-like_DNA-bd_sf"/>
</dbReference>
<reference evidence="11" key="2">
    <citation type="submission" date="2020-09" db="EMBL/GenBank/DDBJ databases">
        <authorList>
            <person name="Sun Q."/>
            <person name="Ohkuma M."/>
        </authorList>
    </citation>
    <scope>NUCLEOTIDE SEQUENCE</scope>
    <source>
        <strain evidence="11">JCM 3035</strain>
    </source>
</reference>
<feature type="modified residue" description="4-aspartylphosphate" evidence="6">
    <location>
        <position position="76"/>
    </location>
</feature>
<evidence type="ECO:0000256" key="6">
    <source>
        <dbReference type="PROSITE-ProRule" id="PRU00169"/>
    </source>
</evidence>
<comment type="caution">
    <text evidence="11">The sequence shown here is derived from an EMBL/GenBank/DDBJ whole genome shotgun (WGS) entry which is preliminary data.</text>
</comment>